<dbReference type="SUPFAM" id="SSF49303">
    <property type="entry name" value="beta-Galactosidase/glucuronidase domain"/>
    <property type="match status" value="1"/>
</dbReference>
<proteinExistence type="predicted"/>
<protein>
    <submittedName>
        <fullName evidence="3">Uncharacterized protein</fullName>
    </submittedName>
</protein>
<evidence type="ECO:0000256" key="2">
    <source>
        <dbReference type="ARBA" id="ARBA00023295"/>
    </source>
</evidence>
<dbReference type="Gene3D" id="2.60.40.10">
    <property type="entry name" value="Immunoglobulins"/>
    <property type="match status" value="1"/>
</dbReference>
<dbReference type="GeneID" id="36284411"/>
<gene>
    <name evidence="3" type="ORF">VC83_01320</name>
</gene>
<organism evidence="3">
    <name type="scientific">Pseudogymnoascus destructans</name>
    <dbReference type="NCBI Taxonomy" id="655981"/>
    <lineage>
        <taxon>Eukaryota</taxon>
        <taxon>Fungi</taxon>
        <taxon>Dikarya</taxon>
        <taxon>Ascomycota</taxon>
        <taxon>Pezizomycotina</taxon>
        <taxon>Leotiomycetes</taxon>
        <taxon>Thelebolales</taxon>
        <taxon>Thelebolaceae</taxon>
        <taxon>Pseudogymnoascus</taxon>
    </lineage>
</organism>
<dbReference type="SUPFAM" id="SSF49785">
    <property type="entry name" value="Galactose-binding domain-like"/>
    <property type="match status" value="1"/>
</dbReference>
<evidence type="ECO:0000313" key="3">
    <source>
        <dbReference type="EMBL" id="OAF62341.1"/>
    </source>
</evidence>
<dbReference type="GO" id="GO:0005975">
    <property type="term" value="P:carbohydrate metabolic process"/>
    <property type="evidence" value="ECO:0007669"/>
    <property type="project" value="InterPro"/>
</dbReference>
<reference evidence="3" key="1">
    <citation type="submission" date="2016-03" db="EMBL/GenBank/DDBJ databases">
        <title>Updated assembly of Pseudogymnoascus destructans, the fungus causing white-nose syndrome of bats.</title>
        <authorList>
            <person name="Palmer J.M."/>
            <person name="Drees K.P."/>
            <person name="Foster J.T."/>
            <person name="Lindner D.L."/>
        </authorList>
    </citation>
    <scope>NUCLEOTIDE SEQUENCE [LARGE SCALE GENOMIC DNA]</scope>
    <source>
        <strain evidence="3">20631-21</strain>
    </source>
</reference>
<dbReference type="RefSeq" id="XP_024327613.1">
    <property type="nucleotide sequence ID" value="XM_024465003.1"/>
</dbReference>
<evidence type="ECO:0000256" key="1">
    <source>
        <dbReference type="ARBA" id="ARBA00022801"/>
    </source>
</evidence>
<dbReference type="eggNOG" id="KOG2024">
    <property type="taxonomic scope" value="Eukaryota"/>
</dbReference>
<dbReference type="AlphaFoldDB" id="A0A177ALZ4"/>
<dbReference type="InterPro" id="IPR036156">
    <property type="entry name" value="Beta-gal/glucu_dom_sf"/>
</dbReference>
<dbReference type="OrthoDB" id="408532at2759"/>
<sequence>MQGNLFILTLMAPCPTLLSGLMAIWLDLTPYLKPGSDNQLAIRVDNPPNSARWYPGGGIYRNVWLTKVSPTHIGQSGTYIISKDVSAKSATLDLVVQVETKATTSRKIDVVTNVHIFDSVTGLTGAKVTSFPKAAVSVQVGERQAVEASVKISHPRLWGPVPAQKPNLTLP</sequence>
<dbReference type="InterPro" id="IPR013783">
    <property type="entry name" value="Ig-like_fold"/>
</dbReference>
<name>A0A177ALZ4_9PEZI</name>
<dbReference type="InterPro" id="IPR051913">
    <property type="entry name" value="GH2_Domain-Containing"/>
</dbReference>
<dbReference type="InterPro" id="IPR008979">
    <property type="entry name" value="Galactose-bd-like_sf"/>
</dbReference>
<dbReference type="Gene3D" id="2.60.120.260">
    <property type="entry name" value="Galactose-binding domain-like"/>
    <property type="match status" value="1"/>
</dbReference>
<dbReference type="PANTHER" id="PTHR42732:SF1">
    <property type="entry name" value="BETA-MANNOSIDASE"/>
    <property type="match status" value="1"/>
</dbReference>
<accession>A0A177ALZ4</accession>
<dbReference type="VEuPathDB" id="FungiDB:GMDG_08527"/>
<dbReference type="PANTHER" id="PTHR42732">
    <property type="entry name" value="BETA-GALACTOSIDASE"/>
    <property type="match status" value="1"/>
</dbReference>
<dbReference type="EMBL" id="KV441387">
    <property type="protein sequence ID" value="OAF62341.1"/>
    <property type="molecule type" value="Genomic_DNA"/>
</dbReference>
<keyword evidence="1" id="KW-0378">Hydrolase</keyword>
<keyword evidence="2" id="KW-0326">Glycosidase</keyword>
<dbReference type="Proteomes" id="UP000077154">
    <property type="component" value="Unassembled WGS sequence"/>
</dbReference>
<dbReference type="GO" id="GO:0004553">
    <property type="term" value="F:hydrolase activity, hydrolyzing O-glycosyl compounds"/>
    <property type="evidence" value="ECO:0007669"/>
    <property type="project" value="InterPro"/>
</dbReference>